<protein>
    <recommendedName>
        <fullName evidence="1">Glycosyltransferase 2-like domain-containing protein</fullName>
    </recommendedName>
</protein>
<dbReference type="PANTHER" id="PTHR22916:SF3">
    <property type="entry name" value="UDP-GLCNAC:BETAGAL BETA-1,3-N-ACETYLGLUCOSAMINYLTRANSFERASE-LIKE PROTEIN 1"/>
    <property type="match status" value="1"/>
</dbReference>
<dbReference type="SUPFAM" id="SSF53448">
    <property type="entry name" value="Nucleotide-diphospho-sugar transferases"/>
    <property type="match status" value="1"/>
</dbReference>
<dbReference type="Pfam" id="PF00535">
    <property type="entry name" value="Glycos_transf_2"/>
    <property type="match status" value="1"/>
</dbReference>
<dbReference type="EMBL" id="MZMT01000042">
    <property type="protein sequence ID" value="PIO43320.1"/>
    <property type="molecule type" value="Genomic_DNA"/>
</dbReference>
<dbReference type="KEGG" id="pht:BLM14_22895"/>
<keyword evidence="3" id="KW-1185">Reference proteome</keyword>
<dbReference type="InterPro" id="IPR029044">
    <property type="entry name" value="Nucleotide-diphossugar_trans"/>
</dbReference>
<sequence length="682" mass="75564">MVYPHWRGSQNLKRAVADTRVAVIIPAYGQPWLTCETLHTALNQIADFNYSIVIVNDGCPTTETHDVCQTFASGFPERVFYLSKSNGGLSSARNCGIEFALAAFSQLEAVYFLDCDNRIGPHLLQRLLSALRSSGPEVGWAYPDVSKFGFAEHADTSGPYSPLEHLFRNFCEAGSMVSRRMLDAGIRFDAEMRQGVEDWEFWLQGMEKGFRGVHVADTGFAYRRRGESMLVAAERDFDSIKRYIRHRHPRLYNPRNVLALEADARSRYAVYHPDTDSVSCFTVADHIEKLTRKEFIIRLLQAGQRPAYGSCPGQLIAMNCSLFDAFLANGQLVGVLWTLECALSRSTFVACSVRHRIATKPSICWTKGIDTDKDRSPGAWREAILAIECSELVRYALSGATDIRDSGTPSGKQHHYLPLHIEYSGAAIPDQVDQSHDSLQTLCRGIVEVAELARHGLWDALPLDRYRAQTALPRHVYPELFNLPSVLPSGVEQGKRYAALILNSTGAEKLTAAQQLAQALHFEGFIVHLFLFAPACPEIAARSAFSQIITMPLPHLLSGVKSDTYQAGLMSRLEPRHMNEAIGALATYDRVVSVDGGLSHSLMGSLRRLKVETWALLGCCTGKVTSAEINACSAFEQAYSAVILPDIETAHLCRAFGIPEARLRLWSDVINSADEFITADIS</sequence>
<gene>
    <name evidence="2" type="ORF">B5P45_18515</name>
</gene>
<dbReference type="Proteomes" id="UP000232163">
    <property type="component" value="Unassembled WGS sequence"/>
</dbReference>
<dbReference type="CDD" id="cd00761">
    <property type="entry name" value="Glyco_tranf_GTA_type"/>
    <property type="match status" value="1"/>
</dbReference>
<feature type="domain" description="Glycosyltransferase 2-like" evidence="1">
    <location>
        <begin position="23"/>
        <end position="157"/>
    </location>
</feature>
<name>A0A2N9VV02_9HYPH</name>
<comment type="caution">
    <text evidence="2">The sequence shown here is derived from an EMBL/GenBank/DDBJ whole genome shotgun (WGS) entry which is preliminary data.</text>
</comment>
<dbReference type="Gene3D" id="3.90.550.10">
    <property type="entry name" value="Spore Coat Polysaccharide Biosynthesis Protein SpsA, Chain A"/>
    <property type="match status" value="1"/>
</dbReference>
<evidence type="ECO:0000313" key="2">
    <source>
        <dbReference type="EMBL" id="PIO43320.1"/>
    </source>
</evidence>
<dbReference type="GO" id="GO:0016758">
    <property type="term" value="F:hexosyltransferase activity"/>
    <property type="evidence" value="ECO:0007669"/>
    <property type="project" value="UniProtKB-ARBA"/>
</dbReference>
<reference evidence="3" key="1">
    <citation type="journal article" date="2017" name="Int J Environ Stud">
        <title>Does the Miocene-Pliocene relict legume Oxytropis triphylla form nitrogen-fixing nodules with a combination of bacterial strains?</title>
        <authorList>
            <person name="Safronova V."/>
            <person name="Belimov A."/>
            <person name="Sazanova A."/>
            <person name="Kuznetsova I."/>
            <person name="Popova J."/>
            <person name="Andronov E."/>
            <person name="Verkhozina A."/>
            <person name="Tikhonovich I."/>
        </authorList>
    </citation>
    <scope>NUCLEOTIDE SEQUENCE [LARGE SCALE GENOMIC DNA]</scope>
    <source>
        <strain evidence="3">Tri-38</strain>
    </source>
</reference>
<proteinExistence type="predicted"/>
<dbReference type="PANTHER" id="PTHR22916">
    <property type="entry name" value="GLYCOSYLTRANSFERASE"/>
    <property type="match status" value="1"/>
</dbReference>
<evidence type="ECO:0000259" key="1">
    <source>
        <dbReference type="Pfam" id="PF00535"/>
    </source>
</evidence>
<dbReference type="AlphaFoldDB" id="A0A2N9VV02"/>
<evidence type="ECO:0000313" key="3">
    <source>
        <dbReference type="Proteomes" id="UP000232163"/>
    </source>
</evidence>
<dbReference type="InterPro" id="IPR001173">
    <property type="entry name" value="Glyco_trans_2-like"/>
</dbReference>
<organism evidence="2 3">
    <name type="scientific">Phyllobacterium zundukense</name>
    <dbReference type="NCBI Taxonomy" id="1867719"/>
    <lineage>
        <taxon>Bacteria</taxon>
        <taxon>Pseudomonadati</taxon>
        <taxon>Pseudomonadota</taxon>
        <taxon>Alphaproteobacteria</taxon>
        <taxon>Hyphomicrobiales</taxon>
        <taxon>Phyllobacteriaceae</taxon>
        <taxon>Phyllobacterium</taxon>
    </lineage>
</organism>
<accession>A0A2N9VV02</accession>